<sequence length="177" mass="18456">MIEYLQDGGNVIVGDAADGVGWKPLAPPSATMRPKGEQAMRKIETMAVLATALLFGGCTETTSIPAPVTTAAQATGPMDPDSVTKFTLALQPDSISGCILTDPSMTRPMTLTVRSNRAELVTSGGVHGTMMRVAPNVYAGGFVLGQRNLSFRADLSTSPKRLTVTTPEGGCRWAASA</sequence>
<gene>
    <name evidence="1" type="ORF">SAMN02745126_06022</name>
</gene>
<reference evidence="2" key="1">
    <citation type="submission" date="2017-02" db="EMBL/GenBank/DDBJ databases">
        <authorList>
            <person name="Varghese N."/>
            <person name="Submissions S."/>
        </authorList>
    </citation>
    <scope>NUCLEOTIDE SEQUENCE [LARGE SCALE GENOMIC DNA]</scope>
    <source>
        <strain evidence="2">ATCC 27094</strain>
    </source>
</reference>
<dbReference type="STRING" id="225324.SAMN02745126_06022"/>
<dbReference type="EMBL" id="FUWJ01000015">
    <property type="protein sequence ID" value="SKA38211.1"/>
    <property type="molecule type" value="Genomic_DNA"/>
</dbReference>
<name>A0A1T4TD06_9HYPH</name>
<proteinExistence type="predicted"/>
<keyword evidence="2" id="KW-1185">Reference proteome</keyword>
<evidence type="ECO:0000313" key="1">
    <source>
        <dbReference type="EMBL" id="SKA38211.1"/>
    </source>
</evidence>
<organism evidence="1 2">
    <name type="scientific">Enhydrobacter aerosaccus</name>
    <dbReference type="NCBI Taxonomy" id="225324"/>
    <lineage>
        <taxon>Bacteria</taxon>
        <taxon>Pseudomonadati</taxon>
        <taxon>Pseudomonadota</taxon>
        <taxon>Alphaproteobacteria</taxon>
        <taxon>Hyphomicrobiales</taxon>
        <taxon>Enhydrobacter</taxon>
    </lineage>
</organism>
<dbReference type="AlphaFoldDB" id="A0A1T4TD06"/>
<accession>A0A1T4TD06</accession>
<dbReference type="Proteomes" id="UP000190092">
    <property type="component" value="Unassembled WGS sequence"/>
</dbReference>
<protein>
    <submittedName>
        <fullName evidence="1">Uncharacterized protein</fullName>
    </submittedName>
</protein>
<evidence type="ECO:0000313" key="2">
    <source>
        <dbReference type="Proteomes" id="UP000190092"/>
    </source>
</evidence>